<comment type="caution">
    <text evidence="2">The sequence shown here is derived from an EMBL/GenBank/DDBJ whole genome shotgun (WGS) entry which is preliminary data.</text>
</comment>
<reference evidence="2 3" key="1">
    <citation type="submission" date="2018-05" db="EMBL/GenBank/DDBJ databases">
        <title>Freshwater and sediment microbial communities from various areas in North America, analyzing microbe dynamics in response to fracking.</title>
        <authorList>
            <person name="Lamendella R."/>
        </authorList>
    </citation>
    <scope>NUCLEOTIDE SEQUENCE [LARGE SCALE GENOMIC DNA]</scope>
    <source>
        <strain evidence="2 3">125B1</strain>
    </source>
</reference>
<evidence type="ECO:0008006" key="4">
    <source>
        <dbReference type="Google" id="ProtNLM"/>
    </source>
</evidence>
<evidence type="ECO:0000313" key="2">
    <source>
        <dbReference type="EMBL" id="PWW13408.1"/>
    </source>
</evidence>
<dbReference type="Pfam" id="PF11736">
    <property type="entry name" value="DUF3299"/>
    <property type="match status" value="1"/>
</dbReference>
<accession>A0A317QAK1</accession>
<keyword evidence="3" id="KW-1185">Reference proteome</keyword>
<dbReference type="InterPro" id="IPR021727">
    <property type="entry name" value="DUF3299"/>
</dbReference>
<protein>
    <recommendedName>
        <fullName evidence="4">DUF3299 domain-containing protein</fullName>
    </recommendedName>
</protein>
<dbReference type="OrthoDB" id="9784998at2"/>
<dbReference type="Gene3D" id="2.40.50.870">
    <property type="entry name" value="Protein of unknown function (DUF3299)"/>
    <property type="match status" value="1"/>
</dbReference>
<sequence length="164" mass="18005">MIKLRQYVALLLVGLAVIAPASAADDYVNTQWKELVPPGYKPPPVRSQAFYDANPELANQPELDAPMVAELDGKKIKIPGYVVQLEGDAEKVTQFLLVPYFGACVHVPPPPPNQIVLVDFAEGVKYEDTFDAVWVEGVIKVERVEGDVAVVGYRMTAATVTPYY</sequence>
<organism evidence="2 3">
    <name type="scientific">Pseudidiomarina maritima</name>
    <dbReference type="NCBI Taxonomy" id="519453"/>
    <lineage>
        <taxon>Bacteria</taxon>
        <taxon>Pseudomonadati</taxon>
        <taxon>Pseudomonadota</taxon>
        <taxon>Gammaproteobacteria</taxon>
        <taxon>Alteromonadales</taxon>
        <taxon>Idiomarinaceae</taxon>
        <taxon>Pseudidiomarina</taxon>
    </lineage>
</organism>
<dbReference type="RefSeq" id="WP_110075902.1">
    <property type="nucleotide sequence ID" value="NZ_QGTT01000006.1"/>
</dbReference>
<evidence type="ECO:0000313" key="3">
    <source>
        <dbReference type="Proteomes" id="UP000246964"/>
    </source>
</evidence>
<feature type="signal peptide" evidence="1">
    <location>
        <begin position="1"/>
        <end position="23"/>
    </location>
</feature>
<dbReference type="STRING" id="519453.SAMN04488070_2262"/>
<dbReference type="EMBL" id="QGTT01000006">
    <property type="protein sequence ID" value="PWW13408.1"/>
    <property type="molecule type" value="Genomic_DNA"/>
</dbReference>
<proteinExistence type="predicted"/>
<feature type="chain" id="PRO_5016329684" description="DUF3299 domain-containing protein" evidence="1">
    <location>
        <begin position="24"/>
        <end position="164"/>
    </location>
</feature>
<keyword evidence="1" id="KW-0732">Signal</keyword>
<name>A0A317QAK1_9GAMM</name>
<evidence type="ECO:0000256" key="1">
    <source>
        <dbReference type="SAM" id="SignalP"/>
    </source>
</evidence>
<dbReference type="Proteomes" id="UP000246964">
    <property type="component" value="Unassembled WGS sequence"/>
</dbReference>
<dbReference type="AlphaFoldDB" id="A0A317QAK1"/>
<gene>
    <name evidence="2" type="ORF">DET45_106122</name>
</gene>